<name>A0AAP5I2D2_9CYAN</name>
<keyword evidence="2" id="KW-0862">Zinc</keyword>
<dbReference type="EMBL" id="JAALHA020000001">
    <property type="protein sequence ID" value="MDR9893519.1"/>
    <property type="molecule type" value="Genomic_DNA"/>
</dbReference>
<reference evidence="5" key="1">
    <citation type="journal article" date="2021" name="Science">
        <title>Hunting the eagle killer: A cyanobacterial neurotoxin causes vacuolar myelinopathy.</title>
        <authorList>
            <person name="Breinlinger S."/>
            <person name="Phillips T.J."/>
            <person name="Haram B.N."/>
            <person name="Mares J."/>
            <person name="Martinez Yerena J.A."/>
            <person name="Hrouzek P."/>
            <person name="Sobotka R."/>
            <person name="Henderson W.M."/>
            <person name="Schmieder P."/>
            <person name="Williams S.M."/>
            <person name="Lauderdale J.D."/>
            <person name="Wilde H.D."/>
            <person name="Gerrin W."/>
            <person name="Kust A."/>
            <person name="Washington J.W."/>
            <person name="Wagner C."/>
            <person name="Geier B."/>
            <person name="Liebeke M."/>
            <person name="Enke H."/>
            <person name="Niedermeyer T.H.J."/>
            <person name="Wilde S.B."/>
        </authorList>
    </citation>
    <scope>NUCLEOTIDE SEQUENCE [LARGE SCALE GENOMIC DNA]</scope>
    <source>
        <strain evidence="5">Thurmond2011</strain>
    </source>
</reference>
<comment type="cofactor">
    <cofactor evidence="2">
        <name>Zn(2+)</name>
        <dbReference type="ChEBI" id="CHEBI:29105"/>
    </cofactor>
    <text evidence="2">Binds 1 divalent metal cation per subunit.</text>
</comment>
<dbReference type="Proteomes" id="UP000667802">
    <property type="component" value="Unassembled WGS sequence"/>
</dbReference>
<sequence length="353" mass="38190">MILTRKFFKLLFTLGQLSLLVSCRNGNPQVTYTSSLKTPQLTDVAASTTLSQPILPPAYVVAPIQVLQSDKYSEGVVFDDQNNLFFSQTKAGTITVLAPDGSRPRIWARVPGANGHKIMPDGTHIVAAKNSVVQLDANGKLLKVVAKEFKGKPLIYPNDLTLDTRDGFYFTDSGSTETPNGSVYYVDSTGKINSVATGIAFANGIVLTPNGKQLFVAESNKNRVLVYDVLSPGKVGSQKVFSNLPVKQGDQIDHKPDGMCLDQMGNLYVAHYGMGQVEVLNPEGKLIRRYSTGNLTTSNVAFGGSKLDQLFVTGGIKTEAGYGAIQRLNLDVPGLDIRPTKQRVTSNLNEVNF</sequence>
<evidence type="ECO:0000313" key="5">
    <source>
        <dbReference type="Proteomes" id="UP000667802"/>
    </source>
</evidence>
<feature type="binding site" evidence="2">
    <location>
        <position position="158"/>
    </location>
    <ligand>
        <name>substrate</name>
    </ligand>
</feature>
<feature type="domain" description="SMP-30/Gluconolactonase/LRE-like region" evidence="3">
    <location>
        <begin position="73"/>
        <end position="313"/>
    </location>
</feature>
<dbReference type="Gene3D" id="2.120.10.30">
    <property type="entry name" value="TolB, C-terminal domain"/>
    <property type="match status" value="1"/>
</dbReference>
<evidence type="ECO:0000259" key="3">
    <source>
        <dbReference type="Pfam" id="PF08450"/>
    </source>
</evidence>
<organism evidence="4 5">
    <name type="scientific">Aetokthonos hydrillicola Thurmond2011</name>
    <dbReference type="NCBI Taxonomy" id="2712845"/>
    <lineage>
        <taxon>Bacteria</taxon>
        <taxon>Bacillati</taxon>
        <taxon>Cyanobacteriota</taxon>
        <taxon>Cyanophyceae</taxon>
        <taxon>Nostocales</taxon>
        <taxon>Hapalosiphonaceae</taxon>
        <taxon>Aetokthonos</taxon>
    </lineage>
</organism>
<dbReference type="PRINTS" id="PR01790">
    <property type="entry name" value="SMP30FAMILY"/>
</dbReference>
<dbReference type="PROSITE" id="PS51257">
    <property type="entry name" value="PROKAR_LIPOPROTEIN"/>
    <property type="match status" value="1"/>
</dbReference>
<dbReference type="InterPro" id="IPR011042">
    <property type="entry name" value="6-blade_b-propeller_TolB-like"/>
</dbReference>
<feature type="active site" description="Proton donor/acceptor" evidence="1">
    <location>
        <position position="257"/>
    </location>
</feature>
<feature type="binding site" evidence="2">
    <location>
        <position position="203"/>
    </location>
    <ligand>
        <name>a divalent metal cation</name>
        <dbReference type="ChEBI" id="CHEBI:60240"/>
    </ligand>
</feature>
<feature type="binding site" evidence="2">
    <location>
        <position position="74"/>
    </location>
    <ligand>
        <name>a divalent metal cation</name>
        <dbReference type="ChEBI" id="CHEBI:60240"/>
    </ligand>
</feature>
<keyword evidence="2" id="KW-0479">Metal-binding</keyword>
<keyword evidence="5" id="KW-1185">Reference proteome</keyword>
<dbReference type="InterPro" id="IPR013658">
    <property type="entry name" value="SGL"/>
</dbReference>
<comment type="caution">
    <text evidence="4">The sequence shown here is derived from an EMBL/GenBank/DDBJ whole genome shotgun (WGS) entry which is preliminary data.</text>
</comment>
<dbReference type="PANTHER" id="PTHR47572">
    <property type="entry name" value="LIPOPROTEIN-RELATED"/>
    <property type="match status" value="1"/>
</dbReference>
<accession>A0AAP5I2D2</accession>
<protein>
    <submittedName>
        <fullName evidence="4">SMP-30/gluconolactonase/LRE family protein</fullName>
    </submittedName>
</protein>
<proteinExistence type="predicted"/>
<gene>
    <name evidence="4" type="ORF">G7B40_002810</name>
</gene>
<dbReference type="AlphaFoldDB" id="A0AAP5I2D2"/>
<dbReference type="RefSeq" id="WP_208349943.1">
    <property type="nucleotide sequence ID" value="NZ_JAALHA020000001.1"/>
</dbReference>
<dbReference type="InterPro" id="IPR051262">
    <property type="entry name" value="SMP-30/CGR1_Lactonase"/>
</dbReference>
<feature type="binding site" evidence="2">
    <location>
        <position position="257"/>
    </location>
    <ligand>
        <name>a divalent metal cation</name>
        <dbReference type="ChEBI" id="CHEBI:60240"/>
    </ligand>
</feature>
<evidence type="ECO:0000256" key="2">
    <source>
        <dbReference type="PIRSR" id="PIRSR605511-2"/>
    </source>
</evidence>
<dbReference type="GO" id="GO:0046872">
    <property type="term" value="F:metal ion binding"/>
    <property type="evidence" value="ECO:0007669"/>
    <property type="project" value="UniProtKB-KW"/>
</dbReference>
<dbReference type="InterPro" id="IPR005511">
    <property type="entry name" value="SMP-30"/>
</dbReference>
<dbReference type="Pfam" id="PF08450">
    <property type="entry name" value="SGL"/>
    <property type="match status" value="1"/>
</dbReference>
<dbReference type="PANTHER" id="PTHR47572:SF5">
    <property type="entry name" value="BLR2277 PROTEIN"/>
    <property type="match status" value="1"/>
</dbReference>
<evidence type="ECO:0000313" key="4">
    <source>
        <dbReference type="EMBL" id="MDR9893519.1"/>
    </source>
</evidence>
<dbReference type="SUPFAM" id="SSF63829">
    <property type="entry name" value="Calcium-dependent phosphotriesterase"/>
    <property type="match status" value="1"/>
</dbReference>
<evidence type="ECO:0000256" key="1">
    <source>
        <dbReference type="PIRSR" id="PIRSR605511-1"/>
    </source>
</evidence>